<keyword evidence="4" id="KW-1185">Reference proteome</keyword>
<evidence type="ECO:0000259" key="2">
    <source>
        <dbReference type="SMART" id="SM00941"/>
    </source>
</evidence>
<evidence type="ECO:0000313" key="3">
    <source>
        <dbReference type="EMBL" id="GMA94312.1"/>
    </source>
</evidence>
<dbReference type="InterPro" id="IPR013102">
    <property type="entry name" value="PYNP_C"/>
</dbReference>
<reference evidence="4" key="1">
    <citation type="journal article" date="2019" name="Int. J. Syst. Evol. Microbiol.">
        <title>The Global Catalogue of Microorganisms (GCM) 10K type strain sequencing project: providing services to taxonomists for standard genome sequencing and annotation.</title>
        <authorList>
            <consortium name="The Broad Institute Genomics Platform"/>
            <consortium name="The Broad Institute Genome Sequencing Center for Infectious Disease"/>
            <person name="Wu L."/>
            <person name="Ma J."/>
        </authorList>
    </citation>
    <scope>NUCLEOTIDE SEQUENCE [LARGE SCALE GENOMIC DNA]</scope>
    <source>
        <strain evidence="4">NBRC 108894</strain>
    </source>
</reference>
<evidence type="ECO:0000313" key="4">
    <source>
        <dbReference type="Proteomes" id="UP001157034"/>
    </source>
</evidence>
<proteinExistence type="predicted"/>
<dbReference type="InterPro" id="IPR036566">
    <property type="entry name" value="PYNP-like_C_sf"/>
</dbReference>
<keyword evidence="1" id="KW-0808">Transferase</keyword>
<dbReference type="Pfam" id="PF07831">
    <property type="entry name" value="PYNP_C"/>
    <property type="match status" value="1"/>
</dbReference>
<feature type="domain" description="Pyrimidine nucleoside phosphorylase C-terminal" evidence="2">
    <location>
        <begin position="1"/>
        <end position="48"/>
    </location>
</feature>
<sequence length="66" mass="6690">MQHAAGIDLHVKPGDAVAAGDPLFTLSADEPERFARALEALAGAYRVGAPGDPVDDGGPLIAARIP</sequence>
<comment type="caution">
    <text evidence="3">The sequence shown here is derived from an EMBL/GenBank/DDBJ whole genome shotgun (WGS) entry which is preliminary data.</text>
</comment>
<evidence type="ECO:0000256" key="1">
    <source>
        <dbReference type="ARBA" id="ARBA00022679"/>
    </source>
</evidence>
<gene>
    <name evidence="3" type="ORF">GCM10025881_11360</name>
</gene>
<organism evidence="3 4">
    <name type="scientific">Pseudolysinimonas kribbensis</name>
    <dbReference type="NCBI Taxonomy" id="433641"/>
    <lineage>
        <taxon>Bacteria</taxon>
        <taxon>Bacillati</taxon>
        <taxon>Actinomycetota</taxon>
        <taxon>Actinomycetes</taxon>
        <taxon>Micrococcales</taxon>
        <taxon>Microbacteriaceae</taxon>
        <taxon>Pseudolysinimonas</taxon>
    </lineage>
</organism>
<dbReference type="SUPFAM" id="SSF54680">
    <property type="entry name" value="Pyrimidine nucleoside phosphorylase C-terminal domain"/>
    <property type="match status" value="1"/>
</dbReference>
<dbReference type="SMART" id="SM00941">
    <property type="entry name" value="PYNP_C"/>
    <property type="match status" value="1"/>
</dbReference>
<dbReference type="Proteomes" id="UP001157034">
    <property type="component" value="Unassembled WGS sequence"/>
</dbReference>
<protein>
    <recommendedName>
        <fullName evidence="2">Pyrimidine nucleoside phosphorylase C-terminal domain-containing protein</fullName>
    </recommendedName>
</protein>
<name>A0ABQ6K2Z7_9MICO</name>
<dbReference type="Gene3D" id="3.90.1170.30">
    <property type="entry name" value="Pyrimidine nucleoside phosphorylase-like, C-terminal domain"/>
    <property type="match status" value="1"/>
</dbReference>
<dbReference type="EMBL" id="BSVB01000001">
    <property type="protein sequence ID" value="GMA94312.1"/>
    <property type="molecule type" value="Genomic_DNA"/>
</dbReference>
<accession>A0ABQ6K2Z7</accession>